<dbReference type="Gene3D" id="3.30.43.10">
    <property type="entry name" value="Uridine Diphospho-n-acetylenolpyruvylglucosamine Reductase, domain 2"/>
    <property type="match status" value="1"/>
</dbReference>
<dbReference type="Gramene" id="mRNA:HanXRQr2_Chr08g0323351">
    <property type="protein sequence ID" value="CDS:HanXRQr2_Chr08g0323351.1"/>
    <property type="gene ID" value="HanXRQr2_Chr08g0323351"/>
</dbReference>
<dbReference type="SUPFAM" id="SSF56176">
    <property type="entry name" value="FAD-binding/transporter-associated domain-like"/>
    <property type="match status" value="1"/>
</dbReference>
<keyword evidence="11" id="KW-1185">Reference proteome</keyword>
<reference evidence="9" key="3">
    <citation type="submission" date="2020-06" db="EMBL/GenBank/DDBJ databases">
        <title>Helianthus annuus Genome sequencing and assembly Release 2.</title>
        <authorList>
            <person name="Gouzy J."/>
            <person name="Langlade N."/>
            <person name="Munos S."/>
        </authorList>
    </citation>
    <scope>NUCLEOTIDE SEQUENCE</scope>
    <source>
        <tissue evidence="9">Leaves</tissue>
    </source>
</reference>
<dbReference type="InterPro" id="IPR012951">
    <property type="entry name" value="BBE"/>
</dbReference>
<accession>A0A251U5C0</accession>
<keyword evidence="5" id="KW-0274">FAD</keyword>
<protein>
    <submittedName>
        <fullName evidence="10">Putative FAD-binding Berberine family protein</fullName>
    </submittedName>
    <submittedName>
        <fullName evidence="9">Tetrahydroberberine oxidase</fullName>
        <ecNumber evidence="9">1.3.3.8</ecNumber>
    </submittedName>
</protein>
<keyword evidence="9" id="KW-0560">Oxidoreductase</keyword>
<evidence type="ECO:0000256" key="2">
    <source>
        <dbReference type="ARBA" id="ARBA00005466"/>
    </source>
</evidence>
<evidence type="ECO:0000256" key="6">
    <source>
        <dbReference type="ARBA" id="ARBA00023180"/>
    </source>
</evidence>
<keyword evidence="6" id="KW-0325">Glycoprotein</keyword>
<dbReference type="EC" id="1.3.3.8" evidence="9"/>
<evidence type="ECO:0000259" key="8">
    <source>
        <dbReference type="PROSITE" id="PS51387"/>
    </source>
</evidence>
<dbReference type="GO" id="GO:0050328">
    <property type="term" value="F:tetrahydroberberine oxidase activity"/>
    <property type="evidence" value="ECO:0007669"/>
    <property type="project" value="UniProtKB-EC"/>
</dbReference>
<dbReference type="InterPro" id="IPR006094">
    <property type="entry name" value="Oxid_FAD_bind_N"/>
</dbReference>
<feature type="signal peptide" evidence="7">
    <location>
        <begin position="1"/>
        <end position="25"/>
    </location>
</feature>
<sequence>MNNNMNSLNILLLVLTLLFSSPSHATMDPDSIYESFLQCRNLSSDVVYSSTANTSAYTTVLQAYIKNNRFNTTATPKPAVIITPTTEAQVQAVVLCAKRLGVQIKIRSGGHDYEGISYVSSEPNFVVLDMFNFRSIDVNIEEETAVVGAGAQLGEFYYRIYEKSKVHGFPAGVCQTVGVGGHLSGGGYGTMLRKYGLAVDHVTDARIVDVNGRVLDRKSMGEDLFWALCGGGGGSFGVILSYTVKLVSVPEVNTVFRIMKTQAENASALVHKWQQIMPEIDDDLFLRVLLQPVTVNRTRTGRASFIAHFLGDSDRLVALMDKSFPELGLKKEDCIEVSWIESVLYWANFDLNTTSPEILLDRHSGNVNFGKRKSDYVQTVIPESGITSIFNKLVELGRVGFVFNPYGGKMYEIAADATPFPHRAGNLYKIQYSVNWNDPDPELEANYLNQSRVMYEFMTPFVSKNPRGAFLNYRDLDIGVMSGDGKNSYSEGEVYGEKYFMGNFERLVKIKTAVDPDNFFRNEQSIPTLAGKTLGKSRKMK</sequence>
<dbReference type="Pfam" id="PF08031">
    <property type="entry name" value="BBE"/>
    <property type="match status" value="1"/>
</dbReference>
<evidence type="ECO:0000313" key="11">
    <source>
        <dbReference type="Proteomes" id="UP000215914"/>
    </source>
</evidence>
<gene>
    <name evidence="10" type="ORF">HannXRQ_Chr08g0212861</name>
    <name evidence="9" type="ORF">HanXRQr2_Chr08g0323351</name>
</gene>
<dbReference type="InterPro" id="IPR036318">
    <property type="entry name" value="FAD-bd_PCMH-like_sf"/>
</dbReference>
<dbReference type="OrthoDB" id="407275at2759"/>
<dbReference type="OMA" id="TWFYAKS"/>
<dbReference type="Pfam" id="PF01565">
    <property type="entry name" value="FAD_binding_4"/>
    <property type="match status" value="1"/>
</dbReference>
<dbReference type="PROSITE" id="PS51387">
    <property type="entry name" value="FAD_PCMH"/>
    <property type="match status" value="1"/>
</dbReference>
<keyword evidence="3" id="KW-0285">Flavoprotein</keyword>
<dbReference type="AlphaFoldDB" id="A0A251U5C0"/>
<feature type="chain" id="PRO_5013327136" evidence="7">
    <location>
        <begin position="26"/>
        <end position="541"/>
    </location>
</feature>
<dbReference type="EMBL" id="CM007897">
    <property type="protein sequence ID" value="OTG17501.1"/>
    <property type="molecule type" value="Genomic_DNA"/>
</dbReference>
<reference evidence="10" key="2">
    <citation type="submission" date="2017-02" db="EMBL/GenBank/DDBJ databases">
        <title>Sunflower complete genome.</title>
        <authorList>
            <person name="Langlade N."/>
            <person name="Munos S."/>
        </authorList>
    </citation>
    <scope>NUCLEOTIDE SEQUENCE [LARGE SCALE GENOMIC DNA]</scope>
    <source>
        <tissue evidence="10">Leaves</tissue>
    </source>
</reference>
<name>A0A251U5C0_HELAN</name>
<evidence type="ECO:0000313" key="9">
    <source>
        <dbReference type="EMBL" id="KAF5794012.1"/>
    </source>
</evidence>
<comment type="cofactor">
    <cofactor evidence="1">
        <name>FAD</name>
        <dbReference type="ChEBI" id="CHEBI:57692"/>
    </cofactor>
</comment>
<keyword evidence="4 7" id="KW-0732">Signal</keyword>
<dbReference type="InterPro" id="IPR016169">
    <property type="entry name" value="FAD-bd_PCMH_sub2"/>
</dbReference>
<evidence type="ECO:0000256" key="4">
    <source>
        <dbReference type="ARBA" id="ARBA00022729"/>
    </source>
</evidence>
<organism evidence="10 11">
    <name type="scientific">Helianthus annuus</name>
    <name type="common">Common sunflower</name>
    <dbReference type="NCBI Taxonomy" id="4232"/>
    <lineage>
        <taxon>Eukaryota</taxon>
        <taxon>Viridiplantae</taxon>
        <taxon>Streptophyta</taxon>
        <taxon>Embryophyta</taxon>
        <taxon>Tracheophyta</taxon>
        <taxon>Spermatophyta</taxon>
        <taxon>Magnoliopsida</taxon>
        <taxon>eudicotyledons</taxon>
        <taxon>Gunneridae</taxon>
        <taxon>Pentapetalae</taxon>
        <taxon>asterids</taxon>
        <taxon>campanulids</taxon>
        <taxon>Asterales</taxon>
        <taxon>Asteraceae</taxon>
        <taxon>Asteroideae</taxon>
        <taxon>Heliantheae alliance</taxon>
        <taxon>Heliantheae</taxon>
        <taxon>Helianthus</taxon>
    </lineage>
</organism>
<evidence type="ECO:0000256" key="5">
    <source>
        <dbReference type="ARBA" id="ARBA00022827"/>
    </source>
</evidence>
<proteinExistence type="inferred from homology"/>
<evidence type="ECO:0000256" key="3">
    <source>
        <dbReference type="ARBA" id="ARBA00022630"/>
    </source>
</evidence>
<dbReference type="FunCoup" id="A0A251U5C0">
    <property type="interactions" value="126"/>
</dbReference>
<dbReference type="PANTHER" id="PTHR32448">
    <property type="entry name" value="OS08G0158400 PROTEIN"/>
    <property type="match status" value="1"/>
</dbReference>
<dbReference type="InParanoid" id="A0A251U5C0"/>
<dbReference type="InterPro" id="IPR016166">
    <property type="entry name" value="FAD-bd_PCMH"/>
</dbReference>
<dbReference type="Gene3D" id="3.40.462.20">
    <property type="match status" value="1"/>
</dbReference>
<dbReference type="Gene3D" id="3.30.465.10">
    <property type="match status" value="1"/>
</dbReference>
<dbReference type="EMBL" id="MNCJ02000323">
    <property type="protein sequence ID" value="KAF5794012.1"/>
    <property type="molecule type" value="Genomic_DNA"/>
</dbReference>
<evidence type="ECO:0000313" key="10">
    <source>
        <dbReference type="EMBL" id="OTG17501.1"/>
    </source>
</evidence>
<comment type="similarity">
    <text evidence="2">Belongs to the oxygen-dependent FAD-linked oxidoreductase family.</text>
</comment>
<feature type="domain" description="FAD-binding PCMH-type" evidence="8">
    <location>
        <begin position="74"/>
        <end position="249"/>
    </location>
</feature>
<dbReference type="STRING" id="4232.A0A251U5C0"/>
<evidence type="ECO:0000256" key="1">
    <source>
        <dbReference type="ARBA" id="ARBA00001974"/>
    </source>
</evidence>
<reference evidence="9 11" key="1">
    <citation type="journal article" date="2017" name="Nature">
        <title>The sunflower genome provides insights into oil metabolism, flowering and Asterid evolution.</title>
        <authorList>
            <person name="Badouin H."/>
            <person name="Gouzy J."/>
            <person name="Grassa C.J."/>
            <person name="Murat F."/>
            <person name="Staton S.E."/>
            <person name="Cottret L."/>
            <person name="Lelandais-Briere C."/>
            <person name="Owens G.L."/>
            <person name="Carrere S."/>
            <person name="Mayjonade B."/>
            <person name="Legrand L."/>
            <person name="Gill N."/>
            <person name="Kane N.C."/>
            <person name="Bowers J.E."/>
            <person name="Hubner S."/>
            <person name="Bellec A."/>
            <person name="Berard A."/>
            <person name="Berges H."/>
            <person name="Blanchet N."/>
            <person name="Boniface M.C."/>
            <person name="Brunel D."/>
            <person name="Catrice O."/>
            <person name="Chaidir N."/>
            <person name="Claudel C."/>
            <person name="Donnadieu C."/>
            <person name="Faraut T."/>
            <person name="Fievet G."/>
            <person name="Helmstetter N."/>
            <person name="King M."/>
            <person name="Knapp S.J."/>
            <person name="Lai Z."/>
            <person name="Le Paslier M.C."/>
            <person name="Lippi Y."/>
            <person name="Lorenzon L."/>
            <person name="Mandel J.R."/>
            <person name="Marage G."/>
            <person name="Marchand G."/>
            <person name="Marquand E."/>
            <person name="Bret-Mestries E."/>
            <person name="Morien E."/>
            <person name="Nambeesan S."/>
            <person name="Nguyen T."/>
            <person name="Pegot-Espagnet P."/>
            <person name="Pouilly N."/>
            <person name="Raftis F."/>
            <person name="Sallet E."/>
            <person name="Schiex T."/>
            <person name="Thomas J."/>
            <person name="Vandecasteele C."/>
            <person name="Vares D."/>
            <person name="Vear F."/>
            <person name="Vautrin S."/>
            <person name="Crespi M."/>
            <person name="Mangin B."/>
            <person name="Burke J.M."/>
            <person name="Salse J."/>
            <person name="Munos S."/>
            <person name="Vincourt P."/>
            <person name="Rieseberg L.H."/>
            <person name="Langlade N.B."/>
        </authorList>
    </citation>
    <scope>NUCLEOTIDE SEQUENCE [LARGE SCALE GENOMIC DNA]</scope>
    <source>
        <strain evidence="11">cv. SF193</strain>
        <tissue evidence="9">Leaves</tissue>
    </source>
</reference>
<dbReference type="InterPro" id="IPR016167">
    <property type="entry name" value="FAD-bd_PCMH_sub1"/>
</dbReference>
<evidence type="ECO:0000256" key="7">
    <source>
        <dbReference type="SAM" id="SignalP"/>
    </source>
</evidence>
<dbReference type="GO" id="GO:0071949">
    <property type="term" value="F:FAD binding"/>
    <property type="evidence" value="ECO:0007669"/>
    <property type="project" value="InterPro"/>
</dbReference>
<dbReference type="Proteomes" id="UP000215914">
    <property type="component" value="Chromosome 8"/>
</dbReference>